<dbReference type="PANTHER" id="PTHR46889">
    <property type="entry name" value="TRANSPOSASE INSF FOR INSERTION SEQUENCE IS3B-RELATED"/>
    <property type="match status" value="1"/>
</dbReference>
<dbReference type="GO" id="GO:0043565">
    <property type="term" value="F:sequence-specific DNA binding"/>
    <property type="evidence" value="ECO:0007669"/>
    <property type="project" value="InterPro"/>
</dbReference>
<organism evidence="3 4">
    <name type="scientific">Adlercreutzia rubneri</name>
    <dbReference type="NCBI Taxonomy" id="2916441"/>
    <lineage>
        <taxon>Bacteria</taxon>
        <taxon>Bacillati</taxon>
        <taxon>Actinomycetota</taxon>
        <taxon>Coriobacteriia</taxon>
        <taxon>Eggerthellales</taxon>
        <taxon>Eggerthellaceae</taxon>
        <taxon>Adlercreutzia</taxon>
    </lineage>
</organism>
<dbReference type="PROSITE" id="PS50994">
    <property type="entry name" value="INTEGRASE"/>
    <property type="match status" value="1"/>
</dbReference>
<dbReference type="AlphaFoldDB" id="A0A7K1T389"/>
<gene>
    <name evidence="3" type="ORF">GO707_02575</name>
</gene>
<sequence>MYDKRAKQDALDLWFSMPGEMSVDDFAAELGYPSGSTLRNWIKADPRHDPDKCQYRSKPVLPKLEAIRRVAEGATAAQAARETGLTPQQVRYSVGRYARGGTAALLPAPARKRRKGEAVDEGKTRRASRPARPMPCEQPPGLPEELPDDPAALKAIIADLELSNAALREVLAVLKAGAPALTNAEAAGCASRLEGAFGAAAACAALGLARSTYYYQLDALTSPSAPPDGTAGEVERAFRVDGNSSRGYRFVREVVSRRRGRPVSEKVVRRLMRGLGLRVCYARRGRYSSYAGEIDAPAPNLLLRADGTHDFSAGRPNEAWVSDVTEFRLPDDGRKVYLSPVVDLFDGKPVGWAVGTSPDARLTESSLEMA</sequence>
<dbReference type="InterPro" id="IPR001584">
    <property type="entry name" value="Integrase_cat-core"/>
</dbReference>
<dbReference type="Pfam" id="PF00665">
    <property type="entry name" value="rve"/>
    <property type="match status" value="1"/>
</dbReference>
<dbReference type="GO" id="GO:0015074">
    <property type="term" value="P:DNA integration"/>
    <property type="evidence" value="ECO:0007669"/>
    <property type="project" value="InterPro"/>
</dbReference>
<comment type="caution">
    <text evidence="3">The sequence shown here is derived from an EMBL/GenBank/DDBJ whole genome shotgun (WGS) entry which is preliminary data.</text>
</comment>
<dbReference type="InterPro" id="IPR012337">
    <property type="entry name" value="RNaseH-like_sf"/>
</dbReference>
<dbReference type="RefSeq" id="WP_157011945.1">
    <property type="nucleotide sequence ID" value="NZ_WPOO01000003.1"/>
</dbReference>
<evidence type="ECO:0000256" key="1">
    <source>
        <dbReference type="SAM" id="MobiDB-lite"/>
    </source>
</evidence>
<feature type="non-terminal residue" evidence="3">
    <location>
        <position position="370"/>
    </location>
</feature>
<dbReference type="Proteomes" id="UP000488839">
    <property type="component" value="Unassembled WGS sequence"/>
</dbReference>
<evidence type="ECO:0000313" key="4">
    <source>
        <dbReference type="Proteomes" id="UP000488839"/>
    </source>
</evidence>
<evidence type="ECO:0000259" key="2">
    <source>
        <dbReference type="PROSITE" id="PS50994"/>
    </source>
</evidence>
<dbReference type="InterPro" id="IPR055247">
    <property type="entry name" value="InsJ-like_HTH"/>
</dbReference>
<keyword evidence="4" id="KW-1185">Reference proteome</keyword>
<name>A0A7K1T389_9ACTN</name>
<protein>
    <submittedName>
        <fullName evidence="3">IS3 family transposase</fullName>
    </submittedName>
</protein>
<reference evidence="3 4" key="1">
    <citation type="submission" date="2019-11" db="EMBL/GenBank/DDBJ databases">
        <title>Whole genome shotgun sequencing (WGS) data from Adlercreutzia equolifaciens ResAG-91, Eggerthella lenta MRI-F36, MRI-F37, MRI-F40, ResAG-49, ResAG-88, ResAG-121, ResAG-145, and Gordonibacter sp. ResAG-5, ResAG-26, ResAG-43, ResAG-50, ResAG-59.</title>
        <authorList>
            <person name="Stoll D.A."/>
            <person name="Danylec N."/>
            <person name="Franz C.M.A.P."/>
            <person name="Huch M."/>
        </authorList>
    </citation>
    <scope>NUCLEOTIDE SEQUENCE [LARGE SCALE GENOMIC DNA]</scope>
    <source>
        <strain evidence="3 4">ResAG-91</strain>
    </source>
</reference>
<dbReference type="SUPFAM" id="SSF48295">
    <property type="entry name" value="TrpR-like"/>
    <property type="match status" value="1"/>
</dbReference>
<dbReference type="EMBL" id="WPOO01000003">
    <property type="protein sequence ID" value="MVN58115.1"/>
    <property type="molecule type" value="Genomic_DNA"/>
</dbReference>
<accession>A0A7K1T389</accession>
<dbReference type="InterPro" id="IPR050900">
    <property type="entry name" value="Transposase_IS3/IS150/IS904"/>
</dbReference>
<dbReference type="SUPFAM" id="SSF53098">
    <property type="entry name" value="Ribonuclease H-like"/>
    <property type="match status" value="1"/>
</dbReference>
<feature type="compositionally biased region" description="Pro residues" evidence="1">
    <location>
        <begin position="132"/>
        <end position="142"/>
    </location>
</feature>
<dbReference type="InterPro" id="IPR010921">
    <property type="entry name" value="Trp_repressor/repl_initiator"/>
</dbReference>
<feature type="domain" description="Integrase catalytic" evidence="2">
    <location>
        <begin position="312"/>
        <end position="370"/>
    </location>
</feature>
<evidence type="ECO:0000313" key="3">
    <source>
        <dbReference type="EMBL" id="MVN58115.1"/>
    </source>
</evidence>
<proteinExistence type="predicted"/>
<dbReference type="NCBIfam" id="NF033516">
    <property type="entry name" value="transpos_IS3"/>
    <property type="match status" value="1"/>
</dbReference>
<dbReference type="Pfam" id="PF13518">
    <property type="entry name" value="HTH_28"/>
    <property type="match status" value="1"/>
</dbReference>
<dbReference type="PANTHER" id="PTHR46889:SF4">
    <property type="entry name" value="TRANSPOSASE INSO FOR INSERTION SEQUENCE ELEMENT IS911B-RELATED"/>
    <property type="match status" value="1"/>
</dbReference>
<dbReference type="InterPro" id="IPR048020">
    <property type="entry name" value="Transpos_IS3"/>
</dbReference>
<feature type="region of interest" description="Disordered" evidence="1">
    <location>
        <begin position="108"/>
        <end position="144"/>
    </location>
</feature>